<organism evidence="1 2">
    <name type="scientific">Flavobacterium defluvii</name>
    <dbReference type="NCBI Taxonomy" id="370979"/>
    <lineage>
        <taxon>Bacteria</taxon>
        <taxon>Pseudomonadati</taxon>
        <taxon>Bacteroidota</taxon>
        <taxon>Flavobacteriia</taxon>
        <taxon>Flavobacteriales</taxon>
        <taxon>Flavobacteriaceae</taxon>
        <taxon>Flavobacterium</taxon>
    </lineage>
</organism>
<evidence type="ECO:0008006" key="3">
    <source>
        <dbReference type="Google" id="ProtNLM"/>
    </source>
</evidence>
<dbReference type="STRING" id="370979.SAMN05443663_10828"/>
<dbReference type="AlphaFoldDB" id="A0A1M5TEI4"/>
<proteinExistence type="predicted"/>
<evidence type="ECO:0000313" key="1">
    <source>
        <dbReference type="EMBL" id="SHH49118.1"/>
    </source>
</evidence>
<dbReference type="Proteomes" id="UP000184071">
    <property type="component" value="Unassembled WGS sequence"/>
</dbReference>
<dbReference type="OrthoDB" id="882993at2"/>
<keyword evidence="2" id="KW-1185">Reference proteome</keyword>
<gene>
    <name evidence="1" type="ORF">SAMN05443663_10828</name>
</gene>
<dbReference type="EMBL" id="FQWC01000008">
    <property type="protein sequence ID" value="SHH49118.1"/>
    <property type="molecule type" value="Genomic_DNA"/>
</dbReference>
<dbReference type="PROSITE" id="PS51257">
    <property type="entry name" value="PROKAR_LIPOPROTEIN"/>
    <property type="match status" value="1"/>
</dbReference>
<protein>
    <recommendedName>
        <fullName evidence="3">Lipocalin-like domain-containing protein</fullName>
    </recommendedName>
</protein>
<evidence type="ECO:0000313" key="2">
    <source>
        <dbReference type="Proteomes" id="UP000184071"/>
    </source>
</evidence>
<name>A0A1M5TEI4_9FLAO</name>
<accession>A0A1M5TEI4</accession>
<reference evidence="2" key="1">
    <citation type="submission" date="2016-11" db="EMBL/GenBank/DDBJ databases">
        <authorList>
            <person name="Varghese N."/>
            <person name="Submissions S."/>
        </authorList>
    </citation>
    <scope>NUCLEOTIDE SEQUENCE [LARGE SCALE GENOMIC DNA]</scope>
    <source>
        <strain evidence="2">DSM 17963</strain>
    </source>
</reference>
<sequence>MKKITAVFILMFSILSCSNDDSDSRNYSAYYGKWKLTSITGSFIQAIYIVGEPQYQEFYDFKRDNTFVKTRTQNGVTTTASGTFSIVEIQKKPHFQLTYASTSTIIGSCTGNLSEELFINDAGDLTSTWRNCDGPDLVYEKTK</sequence>
<dbReference type="RefSeq" id="WP_073417258.1">
    <property type="nucleotide sequence ID" value="NZ_FQWC01000008.1"/>
</dbReference>